<keyword evidence="3" id="KW-0804">Transcription</keyword>
<dbReference type="Gene3D" id="1.10.10.10">
    <property type="entry name" value="Winged helix-like DNA-binding domain superfamily/Winged helix DNA-binding domain"/>
    <property type="match status" value="1"/>
</dbReference>
<name>A0ABR7EZP7_9FIRM</name>
<keyword evidence="1" id="KW-0805">Transcription regulation</keyword>
<dbReference type="InterPro" id="IPR023187">
    <property type="entry name" value="Tscrpt_reg_MarR-type_CS"/>
</dbReference>
<dbReference type="InterPro" id="IPR000835">
    <property type="entry name" value="HTH_MarR-typ"/>
</dbReference>
<dbReference type="Proteomes" id="UP000597877">
    <property type="component" value="Unassembled WGS sequence"/>
</dbReference>
<dbReference type="PANTHER" id="PTHR42756">
    <property type="entry name" value="TRANSCRIPTIONAL REGULATOR, MARR"/>
    <property type="match status" value="1"/>
</dbReference>
<keyword evidence="6" id="KW-1185">Reference proteome</keyword>
<organism evidence="5 6">
    <name type="scientific">Eubacterium segne</name>
    <dbReference type="NCBI Taxonomy" id="2763045"/>
    <lineage>
        <taxon>Bacteria</taxon>
        <taxon>Bacillati</taxon>
        <taxon>Bacillota</taxon>
        <taxon>Clostridia</taxon>
        <taxon>Eubacteriales</taxon>
        <taxon>Eubacteriaceae</taxon>
        <taxon>Eubacterium</taxon>
    </lineage>
</organism>
<dbReference type="EMBL" id="JACOOZ010000001">
    <property type="protein sequence ID" value="MBC5666819.1"/>
    <property type="molecule type" value="Genomic_DNA"/>
</dbReference>
<sequence>MRTGIEFAHKISLAYSAMCKPLCHQINLPQTAFDILMFLSNNPEFTTARDIVEIRKIKANLVSVNVDRLVNDGYLIRKEVEGDRRKHQLVCTPKADEIINMGLILQKNFVDRIFEDIDEETKDAIYSCISKMNSNLNEILEEVQ</sequence>
<evidence type="ECO:0000259" key="4">
    <source>
        <dbReference type="SMART" id="SM00347"/>
    </source>
</evidence>
<keyword evidence="2" id="KW-0238">DNA-binding</keyword>
<dbReference type="SMART" id="SM00347">
    <property type="entry name" value="HTH_MARR"/>
    <property type="match status" value="1"/>
</dbReference>
<evidence type="ECO:0000313" key="5">
    <source>
        <dbReference type="EMBL" id="MBC5666819.1"/>
    </source>
</evidence>
<dbReference type="InterPro" id="IPR036388">
    <property type="entry name" value="WH-like_DNA-bd_sf"/>
</dbReference>
<comment type="caution">
    <text evidence="5">The sequence shown here is derived from an EMBL/GenBank/DDBJ whole genome shotgun (WGS) entry which is preliminary data.</text>
</comment>
<accession>A0ABR7EZP7</accession>
<evidence type="ECO:0000256" key="1">
    <source>
        <dbReference type="ARBA" id="ARBA00023015"/>
    </source>
</evidence>
<evidence type="ECO:0000313" key="6">
    <source>
        <dbReference type="Proteomes" id="UP000597877"/>
    </source>
</evidence>
<evidence type="ECO:0000256" key="3">
    <source>
        <dbReference type="ARBA" id="ARBA00023163"/>
    </source>
</evidence>
<reference evidence="5 6" key="1">
    <citation type="submission" date="2020-08" db="EMBL/GenBank/DDBJ databases">
        <title>Genome public.</title>
        <authorList>
            <person name="Liu C."/>
            <person name="Sun Q."/>
        </authorList>
    </citation>
    <scope>NUCLEOTIDE SEQUENCE [LARGE SCALE GENOMIC DNA]</scope>
    <source>
        <strain evidence="5 6">BX4</strain>
    </source>
</reference>
<evidence type="ECO:0000256" key="2">
    <source>
        <dbReference type="ARBA" id="ARBA00023125"/>
    </source>
</evidence>
<protein>
    <submittedName>
        <fullName evidence="5">MarR family transcriptional regulator</fullName>
    </submittedName>
</protein>
<dbReference type="RefSeq" id="WP_021952690.1">
    <property type="nucleotide sequence ID" value="NZ_JACOOZ010000001.1"/>
</dbReference>
<dbReference type="SUPFAM" id="SSF46785">
    <property type="entry name" value="Winged helix' DNA-binding domain"/>
    <property type="match status" value="1"/>
</dbReference>
<dbReference type="PROSITE" id="PS01117">
    <property type="entry name" value="HTH_MARR_1"/>
    <property type="match status" value="1"/>
</dbReference>
<feature type="domain" description="HTH marR-type" evidence="4">
    <location>
        <begin position="21"/>
        <end position="122"/>
    </location>
</feature>
<proteinExistence type="predicted"/>
<dbReference type="Pfam" id="PF12802">
    <property type="entry name" value="MarR_2"/>
    <property type="match status" value="1"/>
</dbReference>
<dbReference type="PANTHER" id="PTHR42756:SF1">
    <property type="entry name" value="TRANSCRIPTIONAL REPRESSOR OF EMRAB OPERON"/>
    <property type="match status" value="1"/>
</dbReference>
<dbReference type="InterPro" id="IPR036390">
    <property type="entry name" value="WH_DNA-bd_sf"/>
</dbReference>
<gene>
    <name evidence="5" type="ORF">H8S00_02270</name>
</gene>